<keyword evidence="4 9" id="KW-1133">Transmembrane helix</keyword>
<evidence type="ECO:0000256" key="1">
    <source>
        <dbReference type="ARBA" id="ARBA00004651"/>
    </source>
</evidence>
<dbReference type="PANTHER" id="PTHR30249">
    <property type="entry name" value="PUTATIVE SEROTONIN TRANSPORTER"/>
    <property type="match status" value="1"/>
</dbReference>
<evidence type="ECO:0000313" key="11">
    <source>
        <dbReference type="Proteomes" id="UP000241209"/>
    </source>
</evidence>
<evidence type="ECO:0000256" key="8">
    <source>
        <dbReference type="ARBA" id="ARBA00039710"/>
    </source>
</evidence>
<gene>
    <name evidence="10" type="ORF">BU072_07705</name>
</gene>
<keyword evidence="5 9" id="KW-0472">Membrane</keyword>
<evidence type="ECO:0000256" key="9">
    <source>
        <dbReference type="SAM" id="Phobius"/>
    </source>
</evidence>
<dbReference type="GO" id="GO:0005886">
    <property type="term" value="C:plasma membrane"/>
    <property type="evidence" value="ECO:0007669"/>
    <property type="project" value="UniProtKB-SubCell"/>
</dbReference>
<comment type="function">
    <text evidence="6">Increases the activity of extracellular murein hydrolases possibly by mediating their export via hole formation. Inhibited by the antiholin-like proteins LrgAB. In an unstressed cell, the LrgAB products probably inhibit the function of the CidAB proteins. When a cell is stressed by the addition of antibiotics or by other factors in the environment, the CidAB proteins possibly oligomerize within the bacterial cell membrane, creating lesions that disrupt the proton motive force, which in turn results in loss of cell viability. These lesions are also hypothesized to regulate the subsequent cell lysis by either allowing the murein hydrolases access to the cell wall substrate and/or regulating their activity by a possible change in the cell wall pH that results from loss of membrane potential.</text>
</comment>
<evidence type="ECO:0000256" key="5">
    <source>
        <dbReference type="ARBA" id="ARBA00023136"/>
    </source>
</evidence>
<feature type="transmembrane region" description="Helical" evidence="9">
    <location>
        <begin position="6"/>
        <end position="22"/>
    </location>
</feature>
<evidence type="ECO:0000256" key="2">
    <source>
        <dbReference type="ARBA" id="ARBA00022475"/>
    </source>
</evidence>
<sequence>MIIKALFMIVLTIIMYIFSLFIQKKFKIALLHPALVSSIAIIFVLIILGYDYQDYMTGGKWIYNFLNCTVVCLAYPLYLYRTMIVKHFKVIITSVLVGISVNLILMFTVLNVLGYSKEMIASLLPRSITAAVGVQVSQQIGGTDSLAVLFIIGTGLIGSILGSYLIRIANFKSSIAKGLTYGNASHAIGTAKMLETDIESAAFSSIGMILTALISSIILPLFVLLIY</sequence>
<comment type="similarity">
    <text evidence="7">Belongs to the CidB/LrgB family. CidB subfamily.</text>
</comment>
<accession>A0A2T4PT73</accession>
<dbReference type="Pfam" id="PF04172">
    <property type="entry name" value="LrgB"/>
    <property type="match status" value="1"/>
</dbReference>
<dbReference type="Proteomes" id="UP000241209">
    <property type="component" value="Unassembled WGS sequence"/>
</dbReference>
<keyword evidence="2" id="KW-1003">Cell membrane</keyword>
<evidence type="ECO:0000256" key="4">
    <source>
        <dbReference type="ARBA" id="ARBA00022989"/>
    </source>
</evidence>
<feature type="transmembrane region" description="Helical" evidence="9">
    <location>
        <begin position="29"/>
        <end position="49"/>
    </location>
</feature>
<dbReference type="STRING" id="1167632.GCA_000286335_02356"/>
<dbReference type="PANTHER" id="PTHR30249:SF17">
    <property type="entry name" value="HOLIN-LIKE PROTEIN CIDB"/>
    <property type="match status" value="1"/>
</dbReference>
<organism evidence="10 11">
    <name type="scientific">Mammaliicoccus vitulinus</name>
    <dbReference type="NCBI Taxonomy" id="71237"/>
    <lineage>
        <taxon>Bacteria</taxon>
        <taxon>Bacillati</taxon>
        <taxon>Bacillota</taxon>
        <taxon>Bacilli</taxon>
        <taxon>Bacillales</taxon>
        <taxon>Staphylococcaceae</taxon>
        <taxon>Mammaliicoccus</taxon>
    </lineage>
</organism>
<keyword evidence="3 9" id="KW-0812">Transmembrane</keyword>
<dbReference type="InterPro" id="IPR007300">
    <property type="entry name" value="CidB/LrgB"/>
</dbReference>
<feature type="transmembrane region" description="Helical" evidence="9">
    <location>
        <begin position="201"/>
        <end position="226"/>
    </location>
</feature>
<evidence type="ECO:0000256" key="6">
    <source>
        <dbReference type="ARBA" id="ARBA00037291"/>
    </source>
</evidence>
<reference evidence="10 11" key="1">
    <citation type="journal article" date="2016" name="Front. Microbiol.">
        <title>Comprehensive Phylogenetic Analysis of Bovine Non-aureus Staphylococci Species Based on Whole-Genome Sequencing.</title>
        <authorList>
            <person name="Naushad S."/>
            <person name="Barkema H.W."/>
            <person name="Luby C."/>
            <person name="Condas L.A."/>
            <person name="Nobrega D.B."/>
            <person name="Carson D.A."/>
            <person name="De Buck J."/>
        </authorList>
    </citation>
    <scope>NUCLEOTIDE SEQUENCE [LARGE SCALE GENOMIC DNA]</scope>
    <source>
        <strain evidence="10 11">SNUC 2204</strain>
    </source>
</reference>
<evidence type="ECO:0000256" key="3">
    <source>
        <dbReference type="ARBA" id="ARBA00022692"/>
    </source>
</evidence>
<comment type="caution">
    <text evidence="10">The sequence shown here is derived from an EMBL/GenBank/DDBJ whole genome shotgun (WGS) entry which is preliminary data.</text>
</comment>
<comment type="subcellular location">
    <subcellularLocation>
        <location evidence="1">Cell membrane</location>
        <topology evidence="1">Multi-pass membrane protein</topology>
    </subcellularLocation>
</comment>
<proteinExistence type="inferred from homology"/>
<dbReference type="RefSeq" id="WP_107557064.1">
    <property type="nucleotide sequence ID" value="NZ_PZFK01000013.1"/>
</dbReference>
<feature type="transmembrane region" description="Helical" evidence="9">
    <location>
        <begin position="146"/>
        <end position="166"/>
    </location>
</feature>
<feature type="transmembrane region" description="Helical" evidence="9">
    <location>
        <begin position="90"/>
        <end position="113"/>
    </location>
</feature>
<evidence type="ECO:0000256" key="7">
    <source>
        <dbReference type="ARBA" id="ARBA00038265"/>
    </source>
</evidence>
<protein>
    <recommendedName>
        <fullName evidence="8">Holin-like protein CidB</fullName>
    </recommendedName>
</protein>
<feature type="transmembrane region" description="Helical" evidence="9">
    <location>
        <begin position="61"/>
        <end position="78"/>
    </location>
</feature>
<evidence type="ECO:0000313" key="10">
    <source>
        <dbReference type="EMBL" id="PTI29542.1"/>
    </source>
</evidence>
<dbReference type="EMBL" id="PZFK01000013">
    <property type="protein sequence ID" value="PTI29542.1"/>
    <property type="molecule type" value="Genomic_DNA"/>
</dbReference>
<dbReference type="AlphaFoldDB" id="A0A2T4PT73"/>
<name>A0A2T4PT73_9STAP</name>